<feature type="region of interest" description="Disordered" evidence="6">
    <location>
        <begin position="126"/>
        <end position="160"/>
    </location>
</feature>
<dbReference type="SUPFAM" id="SSF64263">
    <property type="entry name" value="Prokaryotic ribosomal protein L17"/>
    <property type="match status" value="1"/>
</dbReference>
<protein>
    <recommendedName>
        <fullName evidence="4">Large ribosomal subunit protein bL17</fullName>
    </recommendedName>
</protein>
<dbReference type="Gene3D" id="3.90.1030.10">
    <property type="entry name" value="Ribosomal protein L17"/>
    <property type="match status" value="1"/>
</dbReference>
<comment type="similarity">
    <text evidence="1 4 5">Belongs to the bacterial ribosomal protein bL17 family.</text>
</comment>
<evidence type="ECO:0000256" key="3">
    <source>
        <dbReference type="ARBA" id="ARBA00023274"/>
    </source>
</evidence>
<keyword evidence="2 4" id="KW-0689">Ribosomal protein</keyword>
<evidence type="ECO:0000256" key="6">
    <source>
        <dbReference type="SAM" id="MobiDB-lite"/>
    </source>
</evidence>
<dbReference type="GO" id="GO:0006412">
    <property type="term" value="P:translation"/>
    <property type="evidence" value="ECO:0007669"/>
    <property type="project" value="UniProtKB-UniRule"/>
</dbReference>
<dbReference type="PANTHER" id="PTHR14413:SF16">
    <property type="entry name" value="LARGE RIBOSOMAL SUBUNIT PROTEIN BL17M"/>
    <property type="match status" value="1"/>
</dbReference>
<name>A0A419DA92_9BACT</name>
<keyword evidence="3 4" id="KW-0687">Ribonucleoprotein</keyword>
<evidence type="ECO:0000313" key="7">
    <source>
        <dbReference type="EMBL" id="RJO60025.1"/>
    </source>
</evidence>
<dbReference type="AlphaFoldDB" id="A0A419DA92"/>
<dbReference type="EMBL" id="QZJW01000055">
    <property type="protein sequence ID" value="RJO60025.1"/>
    <property type="molecule type" value="Genomic_DNA"/>
</dbReference>
<organism evidence="7 8">
    <name type="scientific">candidate division WS5 bacterium</name>
    <dbReference type="NCBI Taxonomy" id="2093353"/>
    <lineage>
        <taxon>Bacteria</taxon>
        <taxon>candidate division WS5</taxon>
    </lineage>
</organism>
<dbReference type="Pfam" id="PF01196">
    <property type="entry name" value="Ribosomal_L17"/>
    <property type="match status" value="1"/>
</dbReference>
<dbReference type="InterPro" id="IPR000456">
    <property type="entry name" value="Ribosomal_bL17"/>
</dbReference>
<dbReference type="HAMAP" id="MF_01368">
    <property type="entry name" value="Ribosomal_bL17"/>
    <property type="match status" value="1"/>
</dbReference>
<evidence type="ECO:0000256" key="2">
    <source>
        <dbReference type="ARBA" id="ARBA00022980"/>
    </source>
</evidence>
<evidence type="ECO:0000313" key="8">
    <source>
        <dbReference type="Proteomes" id="UP000285655"/>
    </source>
</evidence>
<comment type="caution">
    <text evidence="7">The sequence shown here is derived from an EMBL/GenBank/DDBJ whole genome shotgun (WGS) entry which is preliminary data.</text>
</comment>
<dbReference type="GO" id="GO:0022625">
    <property type="term" value="C:cytosolic large ribosomal subunit"/>
    <property type="evidence" value="ECO:0007669"/>
    <property type="project" value="TreeGrafter"/>
</dbReference>
<evidence type="ECO:0000256" key="1">
    <source>
        <dbReference type="ARBA" id="ARBA00008777"/>
    </source>
</evidence>
<proteinExistence type="inferred from homology"/>
<comment type="subunit">
    <text evidence="4">Part of the 50S ribosomal subunit. Contacts protein L32.</text>
</comment>
<dbReference type="NCBIfam" id="TIGR00059">
    <property type="entry name" value="L17"/>
    <property type="match status" value="1"/>
</dbReference>
<evidence type="ECO:0000256" key="5">
    <source>
        <dbReference type="RuleBase" id="RU000660"/>
    </source>
</evidence>
<gene>
    <name evidence="4" type="primary">rplQ</name>
    <name evidence="7" type="ORF">C4544_06695</name>
</gene>
<reference evidence="7 8" key="1">
    <citation type="journal article" date="2017" name="ISME J.">
        <title>Energy and carbon metabolisms in a deep terrestrial subsurface fluid microbial community.</title>
        <authorList>
            <person name="Momper L."/>
            <person name="Jungbluth S.P."/>
            <person name="Lee M.D."/>
            <person name="Amend J.P."/>
        </authorList>
    </citation>
    <scope>NUCLEOTIDE SEQUENCE [LARGE SCALE GENOMIC DNA]</scope>
    <source>
        <strain evidence="7">SURF_29</strain>
    </source>
</reference>
<sequence>MHKHTKKIRKFGREKAPRELMFRNLATSIILHEKVKTTLPKAKEIRPTLEKLITTAKKGDLSSIRKLHSYLLDKNAVQKLLVEIAPLYKERNGGYTRITKLGPRIGDGAEMALFELLDTDKLVKRAKEEQKETEKKKTAKKESVKTAKASKEKEAKGAKK</sequence>
<dbReference type="Proteomes" id="UP000285655">
    <property type="component" value="Unassembled WGS sequence"/>
</dbReference>
<evidence type="ECO:0000256" key="4">
    <source>
        <dbReference type="HAMAP-Rule" id="MF_01368"/>
    </source>
</evidence>
<accession>A0A419DA92</accession>
<dbReference type="PANTHER" id="PTHR14413">
    <property type="entry name" value="RIBOSOMAL PROTEIN L17"/>
    <property type="match status" value="1"/>
</dbReference>
<dbReference type="GO" id="GO:0003735">
    <property type="term" value="F:structural constituent of ribosome"/>
    <property type="evidence" value="ECO:0007669"/>
    <property type="project" value="InterPro"/>
</dbReference>
<dbReference type="InterPro" id="IPR036373">
    <property type="entry name" value="Ribosomal_bL17_sf"/>
</dbReference>